<dbReference type="AlphaFoldDB" id="A0A0R0BME2"/>
<evidence type="ECO:0000313" key="10">
    <source>
        <dbReference type="Proteomes" id="UP000051254"/>
    </source>
</evidence>
<keyword evidence="10" id="KW-1185">Reference proteome</keyword>
<feature type="domain" description="Glucosamine/galactosamine-6-phosphate isomerase" evidence="8">
    <location>
        <begin position="17"/>
        <end position="217"/>
    </location>
</feature>
<organism evidence="9 10">
    <name type="scientific">Stenotrophomonas koreensis</name>
    <dbReference type="NCBI Taxonomy" id="266128"/>
    <lineage>
        <taxon>Bacteria</taxon>
        <taxon>Pseudomonadati</taxon>
        <taxon>Pseudomonadota</taxon>
        <taxon>Gammaproteobacteria</taxon>
        <taxon>Lysobacterales</taxon>
        <taxon>Lysobacteraceae</taxon>
        <taxon>Stenotrophomonas</taxon>
    </lineage>
</organism>
<dbReference type="GO" id="GO:0006098">
    <property type="term" value="P:pentose-phosphate shunt"/>
    <property type="evidence" value="ECO:0007669"/>
    <property type="project" value="UniProtKB-UniPathway"/>
</dbReference>
<reference evidence="9 10" key="1">
    <citation type="submission" date="2015-05" db="EMBL/GenBank/DDBJ databases">
        <title>Genome sequencing and analysis of members of genus Stenotrophomonas.</title>
        <authorList>
            <person name="Patil P.P."/>
            <person name="Midha S."/>
            <person name="Patil P.B."/>
        </authorList>
    </citation>
    <scope>NUCLEOTIDE SEQUENCE [LARGE SCALE GENOMIC DNA]</scope>
    <source>
        <strain evidence="9 10">DSM 17805</strain>
    </source>
</reference>
<dbReference type="InterPro" id="IPR006148">
    <property type="entry name" value="Glc/Gal-6P_isomerase"/>
</dbReference>
<comment type="similarity">
    <text evidence="4 7">Belongs to the glucosamine/galactosamine-6-phosphate isomerase family. 6-phosphogluconolactonase subfamily.</text>
</comment>
<dbReference type="RefSeq" id="WP_057665574.1">
    <property type="nucleotide sequence ID" value="NZ_LDJH01000012.1"/>
</dbReference>
<dbReference type="GO" id="GO:0017057">
    <property type="term" value="F:6-phosphogluconolactonase activity"/>
    <property type="evidence" value="ECO:0007669"/>
    <property type="project" value="UniProtKB-UniRule"/>
</dbReference>
<dbReference type="GO" id="GO:0005975">
    <property type="term" value="P:carbohydrate metabolic process"/>
    <property type="evidence" value="ECO:0007669"/>
    <property type="project" value="UniProtKB-UniRule"/>
</dbReference>
<evidence type="ECO:0000259" key="8">
    <source>
        <dbReference type="Pfam" id="PF01182"/>
    </source>
</evidence>
<evidence type="ECO:0000256" key="6">
    <source>
        <dbReference type="ARBA" id="ARBA00020337"/>
    </source>
</evidence>
<dbReference type="InterPro" id="IPR037171">
    <property type="entry name" value="NagB/RpiA_transferase-like"/>
</dbReference>
<accession>A0A0R0BME2</accession>
<dbReference type="InterPro" id="IPR005900">
    <property type="entry name" value="6-phosphogluconolactonase_DevB"/>
</dbReference>
<comment type="pathway">
    <text evidence="3 7">Carbohydrate degradation; pentose phosphate pathway; D-ribulose 5-phosphate from D-glucose 6-phosphate (oxidative stage): step 2/3.</text>
</comment>
<proteinExistence type="inferred from homology"/>
<dbReference type="Pfam" id="PF01182">
    <property type="entry name" value="Glucosamine_iso"/>
    <property type="match status" value="1"/>
</dbReference>
<keyword evidence="7" id="KW-0378">Hydrolase</keyword>
<dbReference type="EMBL" id="LDJH01000012">
    <property type="protein sequence ID" value="KRG58166.1"/>
    <property type="molecule type" value="Genomic_DNA"/>
</dbReference>
<evidence type="ECO:0000256" key="2">
    <source>
        <dbReference type="ARBA" id="ARBA00002681"/>
    </source>
</evidence>
<evidence type="ECO:0000313" key="9">
    <source>
        <dbReference type="EMBL" id="KRG58166.1"/>
    </source>
</evidence>
<sequence>MNHSLLLHRHADSTGWATTAATAIARALQGPQRQRLLLSGGSTPAPVYRQLAQAALDWSQLELGLVDERWLAAGDANRNDRLVEQHLLALQPQARLQALAQPGSSPASSVQAANAHWRQQPLPTVAVLGMGNDGHTASLFPGARDLAQALDSTAPYASIDAGDCPAAQPFAQRLSLTPAGLGHCRQRFLLLRGNDKLDTLTTALKSGNPRHYPILYALGSSTGPLQVFWCP</sequence>
<comment type="caution">
    <text evidence="9">The sequence shown here is derived from an EMBL/GenBank/DDBJ whole genome shotgun (WGS) entry which is preliminary data.</text>
</comment>
<comment type="catalytic activity">
    <reaction evidence="1 7">
        <text>6-phospho-D-glucono-1,5-lactone + H2O = 6-phospho-D-gluconate + H(+)</text>
        <dbReference type="Rhea" id="RHEA:12556"/>
        <dbReference type="ChEBI" id="CHEBI:15377"/>
        <dbReference type="ChEBI" id="CHEBI:15378"/>
        <dbReference type="ChEBI" id="CHEBI:57955"/>
        <dbReference type="ChEBI" id="CHEBI:58759"/>
        <dbReference type="EC" id="3.1.1.31"/>
    </reaction>
</comment>
<dbReference type="PANTHER" id="PTHR11054:SF0">
    <property type="entry name" value="6-PHOSPHOGLUCONOLACTONASE"/>
    <property type="match status" value="1"/>
</dbReference>
<evidence type="ECO:0000256" key="3">
    <source>
        <dbReference type="ARBA" id="ARBA00004961"/>
    </source>
</evidence>
<dbReference type="Proteomes" id="UP000051254">
    <property type="component" value="Unassembled WGS sequence"/>
</dbReference>
<evidence type="ECO:0000256" key="5">
    <source>
        <dbReference type="ARBA" id="ARBA00013198"/>
    </source>
</evidence>
<dbReference type="OrthoDB" id="9810967at2"/>
<dbReference type="PANTHER" id="PTHR11054">
    <property type="entry name" value="6-PHOSPHOGLUCONOLACTONASE"/>
    <property type="match status" value="1"/>
</dbReference>
<dbReference type="SUPFAM" id="SSF100950">
    <property type="entry name" value="NagB/RpiA/CoA transferase-like"/>
    <property type="match status" value="1"/>
</dbReference>
<evidence type="ECO:0000256" key="1">
    <source>
        <dbReference type="ARBA" id="ARBA00000832"/>
    </source>
</evidence>
<comment type="function">
    <text evidence="2 7">Hydrolysis of 6-phosphogluconolactone to 6-phosphogluconate.</text>
</comment>
<dbReference type="PATRIC" id="fig|266128.3.peg.414"/>
<protein>
    <recommendedName>
        <fullName evidence="6 7">6-phosphogluconolactonase</fullName>
        <shortName evidence="7">6PGL</shortName>
        <ecNumber evidence="5 7">3.1.1.31</ecNumber>
    </recommendedName>
</protein>
<name>A0A0R0BME2_9GAMM</name>
<dbReference type="Gene3D" id="3.40.50.1360">
    <property type="match status" value="1"/>
</dbReference>
<dbReference type="InterPro" id="IPR039104">
    <property type="entry name" value="6PGL"/>
</dbReference>
<evidence type="ECO:0000256" key="7">
    <source>
        <dbReference type="RuleBase" id="RU365095"/>
    </source>
</evidence>
<dbReference type="STRING" id="266128.ABB25_07725"/>
<dbReference type="NCBIfam" id="TIGR01198">
    <property type="entry name" value="pgl"/>
    <property type="match status" value="1"/>
</dbReference>
<evidence type="ECO:0000256" key="4">
    <source>
        <dbReference type="ARBA" id="ARBA00010662"/>
    </source>
</evidence>
<dbReference type="EC" id="3.1.1.31" evidence="5 7"/>
<dbReference type="UniPathway" id="UPA00115">
    <property type="reaction ID" value="UER00409"/>
</dbReference>
<gene>
    <name evidence="7" type="primary">pgl</name>
    <name evidence="9" type="ORF">ABB25_07725</name>
</gene>